<accession>A0A2K3E6N3</accession>
<feature type="coiled-coil region" evidence="1">
    <location>
        <begin position="154"/>
        <end position="188"/>
    </location>
</feature>
<dbReference type="PANTHER" id="PTHR14873:SF1">
    <property type="entry name" value="OS06G0694100 PROTEIN"/>
    <property type="match status" value="1"/>
</dbReference>
<dbReference type="Proteomes" id="UP000006906">
    <property type="component" value="Chromosome 1"/>
</dbReference>
<dbReference type="RefSeq" id="XP_001690044.2">
    <property type="nucleotide sequence ID" value="XM_001689992.2"/>
</dbReference>
<dbReference type="InParanoid" id="A0A2K3E6N3"/>
<dbReference type="AlphaFoldDB" id="A0A2K3E6N3"/>
<feature type="region of interest" description="Disordered" evidence="2">
    <location>
        <begin position="28"/>
        <end position="69"/>
    </location>
</feature>
<sequence length="636" mass="65842">MTDLADDFLCDWACQVLEGDQGLQGLDDWSPSHSHSSFDCAARETDSASADSSPTATCSPTPPSPTTTHVANSLAIQAEQQATASQAALTLIQAIAAQQQQCSQLAAVPGQQQAAEPSPSTGQSTGSLSQALAAIASQQPSRPGKRGRKPFPRLPDLQQKLDELTQQHRNLTSENAFLKNKLKVLERVVPLREEAVNKLTATMQPTVSAPAAADAAHDRPVYAPLSPTPSGESGGSWPGAAPAADEARQEQVATSSGGPCASTACSVDESARSGNRHAAACNGRDTDVFMGLAAFSSVSTCGAGLGFGRGLARQCSPRPSCGTAPCGVQHQNHAASLLALCPGIDCEAAPLTAATVEELRHATPDQFRGLWRHVCMQLGVLVTGAEVHGPGSVPAVRLENYVQRLGCFMDKLALLAPSSLLDSMYTSVESGLPERPNESFWLTCARSLQLSQQQVSELAVLSAYHHDNVASLVQQRGQVAAQLALRATPQPGVAACAGQDELVQQLARTVEKEHAACRDLSDYVRTSVLTPLQVAKLTSAAYPFIPDWVALLHAVEQHINSCAAPAAMATGQAAASAAGIAALASLISAARQGAAAAVAPAAAAPRPAAPAIQPAVQLQAFLAALQAQQALARAAA</sequence>
<name>A0A2K3E6N3_CHLRE</name>
<keyword evidence="4" id="KW-1185">Reference proteome</keyword>
<reference evidence="3 4" key="1">
    <citation type="journal article" date="2007" name="Science">
        <title>The Chlamydomonas genome reveals the evolution of key animal and plant functions.</title>
        <authorList>
            <person name="Merchant S.S."/>
            <person name="Prochnik S.E."/>
            <person name="Vallon O."/>
            <person name="Harris E.H."/>
            <person name="Karpowicz S.J."/>
            <person name="Witman G.B."/>
            <person name="Terry A."/>
            <person name="Salamov A."/>
            <person name="Fritz-Laylin L.K."/>
            <person name="Marechal-Drouard L."/>
            <person name="Marshall W.F."/>
            <person name="Qu L.H."/>
            <person name="Nelson D.R."/>
            <person name="Sanderfoot A.A."/>
            <person name="Spalding M.H."/>
            <person name="Kapitonov V.V."/>
            <person name="Ren Q."/>
            <person name="Ferris P."/>
            <person name="Lindquist E."/>
            <person name="Shapiro H."/>
            <person name="Lucas S.M."/>
            <person name="Grimwood J."/>
            <person name="Schmutz J."/>
            <person name="Cardol P."/>
            <person name="Cerutti H."/>
            <person name="Chanfreau G."/>
            <person name="Chen C.L."/>
            <person name="Cognat V."/>
            <person name="Croft M.T."/>
            <person name="Dent R."/>
            <person name="Dutcher S."/>
            <person name="Fernandez E."/>
            <person name="Fukuzawa H."/>
            <person name="Gonzalez-Ballester D."/>
            <person name="Gonzalez-Halphen D."/>
            <person name="Hallmann A."/>
            <person name="Hanikenne M."/>
            <person name="Hippler M."/>
            <person name="Inwood W."/>
            <person name="Jabbari K."/>
            <person name="Kalanon M."/>
            <person name="Kuras R."/>
            <person name="Lefebvre P.A."/>
            <person name="Lemaire S.D."/>
            <person name="Lobanov A.V."/>
            <person name="Lohr M."/>
            <person name="Manuell A."/>
            <person name="Meier I."/>
            <person name="Mets L."/>
            <person name="Mittag M."/>
            <person name="Mittelmeier T."/>
            <person name="Moroney J.V."/>
            <person name="Moseley J."/>
            <person name="Napoli C."/>
            <person name="Nedelcu A.M."/>
            <person name="Niyogi K."/>
            <person name="Novoselov S.V."/>
            <person name="Paulsen I.T."/>
            <person name="Pazour G."/>
            <person name="Purton S."/>
            <person name="Ral J.P."/>
            <person name="Riano-Pachon D.M."/>
            <person name="Riekhof W."/>
            <person name="Rymarquis L."/>
            <person name="Schroda M."/>
            <person name="Stern D."/>
            <person name="Umen J."/>
            <person name="Willows R."/>
            <person name="Wilson N."/>
            <person name="Zimmer S.L."/>
            <person name="Allmer J."/>
            <person name="Balk J."/>
            <person name="Bisova K."/>
            <person name="Chen C.J."/>
            <person name="Elias M."/>
            <person name="Gendler K."/>
            <person name="Hauser C."/>
            <person name="Lamb M.R."/>
            <person name="Ledford H."/>
            <person name="Long J.C."/>
            <person name="Minagawa J."/>
            <person name="Page M.D."/>
            <person name="Pan J."/>
            <person name="Pootakham W."/>
            <person name="Roje S."/>
            <person name="Rose A."/>
            <person name="Stahlberg E."/>
            <person name="Terauchi A.M."/>
            <person name="Yang P."/>
            <person name="Ball S."/>
            <person name="Bowler C."/>
            <person name="Dieckmann C.L."/>
            <person name="Gladyshev V.N."/>
            <person name="Green P."/>
            <person name="Jorgensen R."/>
            <person name="Mayfield S."/>
            <person name="Mueller-Roeber B."/>
            <person name="Rajamani S."/>
            <person name="Sayre R.T."/>
            <person name="Brokstein P."/>
            <person name="Dubchak I."/>
            <person name="Goodstein D."/>
            <person name="Hornick L."/>
            <person name="Huang Y.W."/>
            <person name="Jhaveri J."/>
            <person name="Luo Y."/>
            <person name="Martinez D."/>
            <person name="Ngau W.C."/>
            <person name="Otillar B."/>
            <person name="Poliakov A."/>
            <person name="Porter A."/>
            <person name="Szajkowski L."/>
            <person name="Werner G."/>
            <person name="Zhou K."/>
            <person name="Grigoriev I.V."/>
            <person name="Rokhsar D.S."/>
            <person name="Grossman A.R."/>
        </authorList>
    </citation>
    <scope>NUCLEOTIDE SEQUENCE [LARGE SCALE GENOMIC DNA]</scope>
    <source>
        <strain evidence="4">CC-503</strain>
    </source>
</reference>
<dbReference type="GeneID" id="5715356"/>
<proteinExistence type="predicted"/>
<dbReference type="Gramene" id="PNW88446">
    <property type="protein sequence ID" value="PNW88446"/>
    <property type="gene ID" value="CHLRE_01g029950v5"/>
</dbReference>
<dbReference type="KEGG" id="cre:CHLRE_01g029950v5"/>
<evidence type="ECO:0000256" key="2">
    <source>
        <dbReference type="SAM" id="MobiDB-lite"/>
    </source>
</evidence>
<evidence type="ECO:0000313" key="4">
    <source>
        <dbReference type="Proteomes" id="UP000006906"/>
    </source>
</evidence>
<feature type="compositionally biased region" description="Low complexity" evidence="2">
    <location>
        <begin position="47"/>
        <end position="59"/>
    </location>
</feature>
<evidence type="ECO:0000313" key="3">
    <source>
        <dbReference type="EMBL" id="PNW88446.1"/>
    </source>
</evidence>
<evidence type="ECO:0000256" key="1">
    <source>
        <dbReference type="SAM" id="Coils"/>
    </source>
</evidence>
<keyword evidence="1" id="KW-0175">Coiled coil</keyword>
<dbReference type="PANTHER" id="PTHR14873">
    <property type="entry name" value="OS06G0694100 PROTEIN"/>
    <property type="match status" value="1"/>
</dbReference>
<feature type="region of interest" description="Disordered" evidence="2">
    <location>
        <begin position="135"/>
        <end position="154"/>
    </location>
</feature>
<dbReference type="PaxDb" id="3055-EDP09783"/>
<protein>
    <submittedName>
        <fullName evidence="3">Uncharacterized protein</fullName>
    </submittedName>
</protein>
<gene>
    <name evidence="3" type="ORF">CHLRE_01g029950v5</name>
</gene>
<feature type="region of interest" description="Disordered" evidence="2">
    <location>
        <begin position="220"/>
        <end position="260"/>
    </location>
</feature>
<dbReference type="OrthoDB" id="541027at2759"/>
<dbReference type="EMBL" id="CM008962">
    <property type="protein sequence ID" value="PNW88446.1"/>
    <property type="molecule type" value="Genomic_DNA"/>
</dbReference>
<dbReference type="ExpressionAtlas" id="A0A2K3E6N3">
    <property type="expression patterns" value="baseline"/>
</dbReference>
<organism evidence="3 4">
    <name type="scientific">Chlamydomonas reinhardtii</name>
    <name type="common">Chlamydomonas smithii</name>
    <dbReference type="NCBI Taxonomy" id="3055"/>
    <lineage>
        <taxon>Eukaryota</taxon>
        <taxon>Viridiplantae</taxon>
        <taxon>Chlorophyta</taxon>
        <taxon>core chlorophytes</taxon>
        <taxon>Chlorophyceae</taxon>
        <taxon>CS clade</taxon>
        <taxon>Chlamydomonadales</taxon>
        <taxon>Chlamydomonadaceae</taxon>
        <taxon>Chlamydomonas</taxon>
    </lineage>
</organism>